<protein>
    <recommendedName>
        <fullName evidence="6">RING-type domain-containing protein</fullName>
    </recommendedName>
</protein>
<dbReference type="InterPro" id="IPR013083">
    <property type="entry name" value="Znf_RING/FYVE/PHD"/>
</dbReference>
<dbReference type="EMBL" id="JAPQKN010000001">
    <property type="protein sequence ID" value="KAJ5176234.1"/>
    <property type="molecule type" value="Genomic_DNA"/>
</dbReference>
<organism evidence="7 8">
    <name type="scientific">Penicillium canariense</name>
    <dbReference type="NCBI Taxonomy" id="189055"/>
    <lineage>
        <taxon>Eukaryota</taxon>
        <taxon>Fungi</taxon>
        <taxon>Dikarya</taxon>
        <taxon>Ascomycota</taxon>
        <taxon>Pezizomycotina</taxon>
        <taxon>Eurotiomycetes</taxon>
        <taxon>Eurotiomycetidae</taxon>
        <taxon>Eurotiales</taxon>
        <taxon>Aspergillaceae</taxon>
        <taxon>Penicillium</taxon>
    </lineage>
</organism>
<reference evidence="7" key="2">
    <citation type="journal article" date="2023" name="IMA Fungus">
        <title>Comparative genomic study of the Penicillium genus elucidates a diverse pangenome and 15 lateral gene transfer events.</title>
        <authorList>
            <person name="Petersen C."/>
            <person name="Sorensen T."/>
            <person name="Nielsen M.R."/>
            <person name="Sondergaard T.E."/>
            <person name="Sorensen J.L."/>
            <person name="Fitzpatrick D.A."/>
            <person name="Frisvad J.C."/>
            <person name="Nielsen K.L."/>
        </authorList>
    </citation>
    <scope>NUCLEOTIDE SEQUENCE</scope>
    <source>
        <strain evidence="7">IBT 26290</strain>
    </source>
</reference>
<feature type="region of interest" description="Disordered" evidence="5">
    <location>
        <begin position="100"/>
        <end position="133"/>
    </location>
</feature>
<dbReference type="GO" id="GO:0043161">
    <property type="term" value="P:proteasome-mediated ubiquitin-dependent protein catabolic process"/>
    <property type="evidence" value="ECO:0007669"/>
    <property type="project" value="TreeGrafter"/>
</dbReference>
<evidence type="ECO:0000256" key="5">
    <source>
        <dbReference type="SAM" id="MobiDB-lite"/>
    </source>
</evidence>
<dbReference type="SMART" id="SM00184">
    <property type="entry name" value="RING"/>
    <property type="match status" value="1"/>
</dbReference>
<feature type="compositionally biased region" description="Acidic residues" evidence="5">
    <location>
        <begin position="388"/>
        <end position="409"/>
    </location>
</feature>
<dbReference type="InterPro" id="IPR001841">
    <property type="entry name" value="Znf_RING"/>
</dbReference>
<feature type="compositionally biased region" description="Polar residues" evidence="5">
    <location>
        <begin position="307"/>
        <end position="323"/>
    </location>
</feature>
<dbReference type="InterPro" id="IPR017907">
    <property type="entry name" value="Znf_RING_CS"/>
</dbReference>
<feature type="compositionally biased region" description="Acidic residues" evidence="5">
    <location>
        <begin position="331"/>
        <end position="346"/>
    </location>
</feature>
<accession>A0A9W9IH80</accession>
<feature type="region of interest" description="Disordered" evidence="5">
    <location>
        <begin position="266"/>
        <end position="486"/>
    </location>
</feature>
<evidence type="ECO:0000259" key="6">
    <source>
        <dbReference type="PROSITE" id="PS50089"/>
    </source>
</evidence>
<keyword evidence="3" id="KW-0862">Zinc</keyword>
<evidence type="ECO:0000256" key="4">
    <source>
        <dbReference type="PROSITE-ProRule" id="PRU00175"/>
    </source>
</evidence>
<comment type="caution">
    <text evidence="7">The sequence shown here is derived from an EMBL/GenBank/DDBJ whole genome shotgun (WGS) entry which is preliminary data.</text>
</comment>
<reference evidence="7" key="1">
    <citation type="submission" date="2022-11" db="EMBL/GenBank/DDBJ databases">
        <authorList>
            <person name="Petersen C."/>
        </authorList>
    </citation>
    <scope>NUCLEOTIDE SEQUENCE</scope>
    <source>
        <strain evidence="7">IBT 26290</strain>
    </source>
</reference>
<name>A0A9W9IH80_9EURO</name>
<dbReference type="InterPro" id="IPR018957">
    <property type="entry name" value="Znf_C3HC4_RING-type"/>
</dbReference>
<evidence type="ECO:0000313" key="8">
    <source>
        <dbReference type="Proteomes" id="UP001149163"/>
    </source>
</evidence>
<dbReference type="OrthoDB" id="6105938at2759"/>
<dbReference type="AlphaFoldDB" id="A0A9W9IH80"/>
<dbReference type="Pfam" id="PF00097">
    <property type="entry name" value="zf-C3HC4"/>
    <property type="match status" value="1"/>
</dbReference>
<proteinExistence type="predicted"/>
<sequence>MAGGDGSQAETLGLVNTFQGHVNDIRTLLQCGICIRPLYEPFTLACGHTFCYTCLSQWFGGGRSKRTCPDCRAPVKSQPAPAYLVRAVVQMFTSRAELLDKGETTAEHSANRKAESEKLDEDKANPNPQTGGLFGGLFKPKAPALKPLVDVDDGVVRCPLCQWELEDDECGGCGWVYRPDEDRTDYSGSDDDDYDDETDYDSMIDGEEAEDGFGDIEEDDNVWGTYGRYGPPLFFDGGHAANIFGPLAHALGEHAYHPHPWGTMPHPVRFDDDSQYDEEEEDDYDEMDSFIDDQPLQNGVEYDSDHSTVVGSTRLPNRNSPTRRQGRPVIDIEDSDEDESESEEGESSFVAPREAWDISSPSHGGDTSSSPSSRYRGTRPSPVGSSLIDDEAEEDSDSDTGSDDDEDEEPLVRPNRTLFYQPSEVPASDDGNGLTSSSSPPSRMGPARHTGSTATNAITIADSDEEQPVGPVRRAMQRRHARFSPY</sequence>
<keyword evidence="1" id="KW-0479">Metal-binding</keyword>
<dbReference type="CDD" id="cd16568">
    <property type="entry name" value="RING-HC_ScPSH1-like"/>
    <property type="match status" value="1"/>
</dbReference>
<feature type="compositionally biased region" description="Basic and acidic residues" evidence="5">
    <location>
        <begin position="100"/>
        <end position="124"/>
    </location>
</feature>
<feature type="compositionally biased region" description="Basic residues" evidence="5">
    <location>
        <begin position="475"/>
        <end position="486"/>
    </location>
</feature>
<dbReference type="Proteomes" id="UP001149163">
    <property type="component" value="Unassembled WGS sequence"/>
</dbReference>
<feature type="compositionally biased region" description="Low complexity" evidence="5">
    <location>
        <begin position="359"/>
        <end position="387"/>
    </location>
</feature>
<feature type="compositionally biased region" description="Acidic residues" evidence="5">
    <location>
        <begin position="273"/>
        <end position="291"/>
    </location>
</feature>
<evidence type="ECO:0000313" key="7">
    <source>
        <dbReference type="EMBL" id="KAJ5176234.1"/>
    </source>
</evidence>
<dbReference type="Gene3D" id="3.30.40.10">
    <property type="entry name" value="Zinc/RING finger domain, C3HC4 (zinc finger)"/>
    <property type="match status" value="1"/>
</dbReference>
<evidence type="ECO:0000256" key="3">
    <source>
        <dbReference type="ARBA" id="ARBA00022833"/>
    </source>
</evidence>
<dbReference type="PROSITE" id="PS50089">
    <property type="entry name" value="ZF_RING_2"/>
    <property type="match status" value="1"/>
</dbReference>
<dbReference type="GO" id="GO:0005634">
    <property type="term" value="C:nucleus"/>
    <property type="evidence" value="ECO:0007669"/>
    <property type="project" value="TreeGrafter"/>
</dbReference>
<evidence type="ECO:0000256" key="2">
    <source>
        <dbReference type="ARBA" id="ARBA00022771"/>
    </source>
</evidence>
<feature type="domain" description="RING-type" evidence="6">
    <location>
        <begin position="31"/>
        <end position="72"/>
    </location>
</feature>
<dbReference type="RefSeq" id="XP_056547842.1">
    <property type="nucleotide sequence ID" value="XM_056684236.1"/>
</dbReference>
<dbReference type="SUPFAM" id="SSF57850">
    <property type="entry name" value="RING/U-box"/>
    <property type="match status" value="1"/>
</dbReference>
<dbReference type="PANTHER" id="PTHR15898">
    <property type="entry name" value="BIFUNCTIONAL APOPTOSIS REGULATOR"/>
    <property type="match status" value="1"/>
</dbReference>
<keyword evidence="8" id="KW-1185">Reference proteome</keyword>
<dbReference type="GeneID" id="81423412"/>
<dbReference type="GO" id="GO:0008270">
    <property type="term" value="F:zinc ion binding"/>
    <property type="evidence" value="ECO:0007669"/>
    <property type="project" value="UniProtKB-KW"/>
</dbReference>
<dbReference type="GO" id="GO:0061630">
    <property type="term" value="F:ubiquitin protein ligase activity"/>
    <property type="evidence" value="ECO:0007669"/>
    <property type="project" value="TreeGrafter"/>
</dbReference>
<dbReference type="PROSITE" id="PS00518">
    <property type="entry name" value="ZF_RING_1"/>
    <property type="match status" value="1"/>
</dbReference>
<dbReference type="PANTHER" id="PTHR15898:SF13">
    <property type="entry name" value="BIFUNCTIONAL APOPTOSIS REGULATOR"/>
    <property type="match status" value="1"/>
</dbReference>
<keyword evidence="2 4" id="KW-0863">Zinc-finger</keyword>
<evidence type="ECO:0000256" key="1">
    <source>
        <dbReference type="ARBA" id="ARBA00022723"/>
    </source>
</evidence>
<gene>
    <name evidence="7" type="ORF">N7482_002111</name>
</gene>